<feature type="transmembrane region" description="Helical" evidence="8">
    <location>
        <begin position="376"/>
        <end position="395"/>
    </location>
</feature>
<keyword evidence="10" id="KW-0762">Sugar transport</keyword>
<comment type="similarity">
    <text evidence="2 7">Belongs to the major facilitator superfamily. Sugar transporter (TC 2.A.1.1) family.</text>
</comment>
<evidence type="ECO:0000256" key="4">
    <source>
        <dbReference type="ARBA" id="ARBA00022692"/>
    </source>
</evidence>
<evidence type="ECO:0000256" key="6">
    <source>
        <dbReference type="ARBA" id="ARBA00023136"/>
    </source>
</evidence>
<reference evidence="10 11" key="1">
    <citation type="submission" date="2024-01" db="EMBL/GenBank/DDBJ databases">
        <authorList>
            <person name="Allen C."/>
            <person name="Tagirdzhanova G."/>
        </authorList>
    </citation>
    <scope>NUCLEOTIDE SEQUENCE [LARGE SCALE GENOMIC DNA]</scope>
</reference>
<accession>A0ABP0C335</accession>
<feature type="transmembrane region" description="Helical" evidence="8">
    <location>
        <begin position="144"/>
        <end position="162"/>
    </location>
</feature>
<feature type="transmembrane region" description="Helical" evidence="8">
    <location>
        <begin position="335"/>
        <end position="356"/>
    </location>
</feature>
<evidence type="ECO:0000256" key="3">
    <source>
        <dbReference type="ARBA" id="ARBA00022448"/>
    </source>
</evidence>
<feature type="domain" description="Major facilitator superfamily (MFS) profile" evidence="9">
    <location>
        <begin position="15"/>
        <end position="468"/>
    </location>
</feature>
<dbReference type="Gene3D" id="1.20.1250.20">
    <property type="entry name" value="MFS general substrate transporter like domains"/>
    <property type="match status" value="1"/>
</dbReference>
<feature type="transmembrane region" description="Helical" evidence="8">
    <location>
        <begin position="110"/>
        <end position="132"/>
    </location>
</feature>
<feature type="transmembrane region" description="Helical" evidence="8">
    <location>
        <begin position="174"/>
        <end position="194"/>
    </location>
</feature>
<dbReference type="InterPro" id="IPR005829">
    <property type="entry name" value="Sugar_transporter_CS"/>
</dbReference>
<keyword evidence="4 8" id="KW-0812">Transmembrane</keyword>
<dbReference type="PANTHER" id="PTHR48022">
    <property type="entry name" value="PLASTIDIC GLUCOSE TRANSPORTER 4"/>
    <property type="match status" value="1"/>
</dbReference>
<feature type="transmembrane region" description="Helical" evidence="8">
    <location>
        <begin position="56"/>
        <end position="77"/>
    </location>
</feature>
<evidence type="ECO:0000259" key="9">
    <source>
        <dbReference type="PROSITE" id="PS50850"/>
    </source>
</evidence>
<sequence length="532" mass="57819">MADHKGITFVEYLNYLVPILVTGFAYGWENGSLGGILAMPQFLDYFHTPDAFRQGIMTASLQAGEFGGSLILGYLLSDRLGRRLTILASTAIYLVGQAIVVGSVSQGMLIAARVINGFGAGALFQTMSLYTAEISPAKIRGRTTAVLNTGIALGLMVAYWVQYGTANIQGAASWRLPLALQLIPAVWVGIHVALRPETPRWLCSHGRPEEALAVLARLHAGGDTEHPFVRAEFSEIQVAVDFERQLQDKTPSYAQLAFSKRYRRRTALAVGGQFLQQLSGPNIVLYYASKVFAQTGTSGTEATLLANGISSALLLVATLSLNVMIDYYGRRKPLILGPFLMGVCLVVVGSMLVGFGSPHFDETTQALTFSFANASAGHAAVAFMFLYMVCFGGLYSSVPWTYPNEVLSLEARARGTAMSTAVNWFTNFWLGLYIPTALNKAGWKLYFIFGGFCFGISVVSYLFFPETAGRTLEEMELLFLSSRSAFVFRDRDATSKRKLIAHDVEGDDGEAAANDLSKALAMECEDIAMTQA</sequence>
<dbReference type="PANTHER" id="PTHR48022:SF2">
    <property type="entry name" value="PLASTIDIC GLUCOSE TRANSPORTER 4"/>
    <property type="match status" value="1"/>
</dbReference>
<keyword evidence="3 7" id="KW-0813">Transport</keyword>
<protein>
    <submittedName>
        <fullName evidence="10">High affinity glucose transporter</fullName>
    </submittedName>
</protein>
<comment type="caution">
    <text evidence="10">The sequence shown here is derived from an EMBL/GenBank/DDBJ whole genome shotgun (WGS) entry which is preliminary data.</text>
</comment>
<evidence type="ECO:0000313" key="11">
    <source>
        <dbReference type="Proteomes" id="UP001642405"/>
    </source>
</evidence>
<dbReference type="Proteomes" id="UP001642405">
    <property type="component" value="Unassembled WGS sequence"/>
</dbReference>
<dbReference type="PRINTS" id="PR00171">
    <property type="entry name" value="SUGRTRNSPORT"/>
</dbReference>
<dbReference type="InterPro" id="IPR036259">
    <property type="entry name" value="MFS_trans_sf"/>
</dbReference>
<feature type="transmembrane region" description="Helical" evidence="8">
    <location>
        <begin position="267"/>
        <end position="288"/>
    </location>
</feature>
<dbReference type="PROSITE" id="PS50850">
    <property type="entry name" value="MFS"/>
    <property type="match status" value="1"/>
</dbReference>
<dbReference type="InterPro" id="IPR003663">
    <property type="entry name" value="Sugar/inositol_transpt"/>
</dbReference>
<dbReference type="InterPro" id="IPR020846">
    <property type="entry name" value="MFS_dom"/>
</dbReference>
<dbReference type="Pfam" id="PF00083">
    <property type="entry name" value="Sugar_tr"/>
    <property type="match status" value="1"/>
</dbReference>
<dbReference type="InterPro" id="IPR050360">
    <property type="entry name" value="MFS_Sugar_Transporters"/>
</dbReference>
<keyword evidence="11" id="KW-1185">Reference proteome</keyword>
<evidence type="ECO:0000256" key="5">
    <source>
        <dbReference type="ARBA" id="ARBA00022989"/>
    </source>
</evidence>
<keyword evidence="5 8" id="KW-1133">Transmembrane helix</keyword>
<comment type="subcellular location">
    <subcellularLocation>
        <location evidence="1">Membrane</location>
        <topology evidence="1">Multi-pass membrane protein</topology>
    </subcellularLocation>
</comment>
<feature type="transmembrane region" description="Helical" evidence="8">
    <location>
        <begin position="84"/>
        <end position="104"/>
    </location>
</feature>
<gene>
    <name evidence="10" type="primary">HGT1_3</name>
    <name evidence="10" type="ORF">SCUCBS95973_006062</name>
</gene>
<feature type="transmembrane region" description="Helical" evidence="8">
    <location>
        <begin position="308"/>
        <end position="328"/>
    </location>
</feature>
<evidence type="ECO:0000256" key="7">
    <source>
        <dbReference type="RuleBase" id="RU003346"/>
    </source>
</evidence>
<proteinExistence type="inferred from homology"/>
<dbReference type="EMBL" id="CAWUHB010000034">
    <property type="protein sequence ID" value="CAK7226021.1"/>
    <property type="molecule type" value="Genomic_DNA"/>
</dbReference>
<dbReference type="PROSITE" id="PS00217">
    <property type="entry name" value="SUGAR_TRANSPORT_2"/>
    <property type="match status" value="1"/>
</dbReference>
<dbReference type="NCBIfam" id="TIGR00879">
    <property type="entry name" value="SP"/>
    <property type="match status" value="1"/>
</dbReference>
<feature type="transmembrane region" description="Helical" evidence="8">
    <location>
        <begin position="416"/>
        <end position="434"/>
    </location>
</feature>
<feature type="transmembrane region" description="Helical" evidence="8">
    <location>
        <begin position="12"/>
        <end position="28"/>
    </location>
</feature>
<feature type="transmembrane region" description="Helical" evidence="8">
    <location>
        <begin position="446"/>
        <end position="464"/>
    </location>
</feature>
<dbReference type="InterPro" id="IPR005828">
    <property type="entry name" value="MFS_sugar_transport-like"/>
</dbReference>
<evidence type="ECO:0000256" key="8">
    <source>
        <dbReference type="SAM" id="Phobius"/>
    </source>
</evidence>
<name>A0ABP0C335_9PEZI</name>
<evidence type="ECO:0000256" key="1">
    <source>
        <dbReference type="ARBA" id="ARBA00004141"/>
    </source>
</evidence>
<evidence type="ECO:0000256" key="2">
    <source>
        <dbReference type="ARBA" id="ARBA00010992"/>
    </source>
</evidence>
<keyword evidence="6 8" id="KW-0472">Membrane</keyword>
<organism evidence="10 11">
    <name type="scientific">Sporothrix curviconia</name>
    <dbReference type="NCBI Taxonomy" id="1260050"/>
    <lineage>
        <taxon>Eukaryota</taxon>
        <taxon>Fungi</taxon>
        <taxon>Dikarya</taxon>
        <taxon>Ascomycota</taxon>
        <taxon>Pezizomycotina</taxon>
        <taxon>Sordariomycetes</taxon>
        <taxon>Sordariomycetidae</taxon>
        <taxon>Ophiostomatales</taxon>
        <taxon>Ophiostomataceae</taxon>
        <taxon>Sporothrix</taxon>
    </lineage>
</organism>
<evidence type="ECO:0000313" key="10">
    <source>
        <dbReference type="EMBL" id="CAK7226021.1"/>
    </source>
</evidence>
<dbReference type="SUPFAM" id="SSF103473">
    <property type="entry name" value="MFS general substrate transporter"/>
    <property type="match status" value="1"/>
</dbReference>